<evidence type="ECO:0000313" key="2">
    <source>
        <dbReference type="EMBL" id="ADD78105.1"/>
    </source>
</evidence>
<sequence length="329" mass="38530">MRFHGNNDVEKPATTMDLIMEWRFLGSILEARKSGCSGVYLIVHKGLFNRVVYVGVSCNIGRRINEHYEGYMRGNRTIYDAGHDDDVYRFMSAYKIHNHTKYYQALAKKNKIWAYTTLHSDSPKNLLAQKQTFNADWQSIAFEKYIPQLVVWALPMASYCYSKASRIESVIQSKLIKAFDLRGFFNVKNLSMLGKVEHPYMEKVKVFIIDTPDLDPASQLIFSNLYDKKIDTNCCKEFRSQLKSEISQRESEIQRKSIIKEEKLSLYRNFGKPWSLKEMEKLRVMLVDFDLSPTEISEYLGREPRSISKKISENDKITNYKWRESVGWL</sequence>
<dbReference type="EMBL" id="CP001875">
    <property type="protein sequence ID" value="ADD78105.1"/>
    <property type="molecule type" value="Genomic_DNA"/>
</dbReference>
<feature type="domain" description="GIY-YIG" evidence="1">
    <location>
        <begin position="35"/>
        <end position="111"/>
    </location>
</feature>
<keyword evidence="3" id="KW-1185">Reference proteome</keyword>
<dbReference type="InterPro" id="IPR000305">
    <property type="entry name" value="GIY-YIG_endonuc"/>
</dbReference>
<dbReference type="KEGG" id="pam:PANA_2938"/>
<evidence type="ECO:0000313" key="3">
    <source>
        <dbReference type="Proteomes" id="UP000001702"/>
    </source>
</evidence>
<proteinExistence type="predicted"/>
<dbReference type="PROSITE" id="PS50164">
    <property type="entry name" value="GIY_YIG"/>
    <property type="match status" value="1"/>
</dbReference>
<accession>D4GKR6</accession>
<dbReference type="Proteomes" id="UP000001702">
    <property type="component" value="Chromosome"/>
</dbReference>
<name>D4GKR6_PANAM</name>
<dbReference type="eggNOG" id="ENOG5033SI1">
    <property type="taxonomic scope" value="Bacteria"/>
</dbReference>
<dbReference type="HOGENOM" id="CLU_884933_0_0_6"/>
<dbReference type="CDD" id="cd00719">
    <property type="entry name" value="GIY-YIG_SF"/>
    <property type="match status" value="1"/>
</dbReference>
<dbReference type="AlphaFoldDB" id="D4GKR6"/>
<reference evidence="2 3" key="1">
    <citation type="journal article" date="2010" name="J. Bacteriol.">
        <title>Genome sequence of Pantoea ananatis LMG20103, the causative agent of Eucalyptus blight and dieback.</title>
        <authorList>
            <person name="De Maayer P."/>
            <person name="Chan W.Y."/>
            <person name="Venter S.N."/>
            <person name="Toth I.K."/>
            <person name="Birch P.R."/>
            <person name="Joubert F."/>
            <person name="Coutinho T.A."/>
        </authorList>
    </citation>
    <scope>NUCLEOTIDE SEQUENCE [LARGE SCALE GENOMIC DNA]</scope>
    <source>
        <strain evidence="2 3">LMG 20103</strain>
    </source>
</reference>
<evidence type="ECO:0000259" key="1">
    <source>
        <dbReference type="PROSITE" id="PS50164"/>
    </source>
</evidence>
<protein>
    <recommendedName>
        <fullName evidence="1">GIY-YIG domain-containing protein</fullName>
    </recommendedName>
</protein>
<gene>
    <name evidence="2" type="ordered locus">PANA_2938</name>
</gene>
<organism evidence="2 3">
    <name type="scientific">Pantoea ananatis (strain LMG 20103)</name>
    <dbReference type="NCBI Taxonomy" id="706191"/>
    <lineage>
        <taxon>Bacteria</taxon>
        <taxon>Pseudomonadati</taxon>
        <taxon>Pseudomonadota</taxon>
        <taxon>Gammaproteobacteria</taxon>
        <taxon>Enterobacterales</taxon>
        <taxon>Erwiniaceae</taxon>
        <taxon>Pantoea</taxon>
    </lineage>
</organism>